<organism evidence="2 3">
    <name type="scientific">Tagetes erecta</name>
    <name type="common">African marigold</name>
    <dbReference type="NCBI Taxonomy" id="13708"/>
    <lineage>
        <taxon>Eukaryota</taxon>
        <taxon>Viridiplantae</taxon>
        <taxon>Streptophyta</taxon>
        <taxon>Embryophyta</taxon>
        <taxon>Tracheophyta</taxon>
        <taxon>Spermatophyta</taxon>
        <taxon>Magnoliopsida</taxon>
        <taxon>eudicotyledons</taxon>
        <taxon>Gunneridae</taxon>
        <taxon>Pentapetalae</taxon>
        <taxon>asterids</taxon>
        <taxon>campanulids</taxon>
        <taxon>Asterales</taxon>
        <taxon>Asteraceae</taxon>
        <taxon>Asteroideae</taxon>
        <taxon>Heliantheae alliance</taxon>
        <taxon>Tageteae</taxon>
        <taxon>Tagetes</taxon>
    </lineage>
</organism>
<dbReference type="AlphaFoldDB" id="A0AAD8K0H9"/>
<comment type="caution">
    <text evidence="2">The sequence shown here is derived from an EMBL/GenBank/DDBJ whole genome shotgun (WGS) entry which is preliminary data.</text>
</comment>
<feature type="region of interest" description="Disordered" evidence="1">
    <location>
        <begin position="14"/>
        <end position="42"/>
    </location>
</feature>
<evidence type="ECO:0000256" key="1">
    <source>
        <dbReference type="SAM" id="MobiDB-lite"/>
    </source>
</evidence>
<dbReference type="EMBL" id="JAUHHV010000009">
    <property type="protein sequence ID" value="KAK1412062.1"/>
    <property type="molecule type" value="Genomic_DNA"/>
</dbReference>
<gene>
    <name evidence="2" type="ORF">QVD17_33019</name>
</gene>
<name>A0AAD8K0H9_TARER</name>
<evidence type="ECO:0000313" key="3">
    <source>
        <dbReference type="Proteomes" id="UP001229421"/>
    </source>
</evidence>
<evidence type="ECO:0000313" key="2">
    <source>
        <dbReference type="EMBL" id="KAK1412062.1"/>
    </source>
</evidence>
<sequence>MLIKIVQKVDMNPGVDSDVRPTIPDIDNDETQDSDNVGKSSSNLGPKFIVRAVFMQFNMVPPTLRNIVKLLVQTTAINCVDHQ</sequence>
<accession>A0AAD8K0H9</accession>
<keyword evidence="3" id="KW-1185">Reference proteome</keyword>
<reference evidence="2" key="1">
    <citation type="journal article" date="2023" name="bioRxiv">
        <title>Improved chromosome-level genome assembly for marigold (Tagetes erecta).</title>
        <authorList>
            <person name="Jiang F."/>
            <person name="Yuan L."/>
            <person name="Wang S."/>
            <person name="Wang H."/>
            <person name="Xu D."/>
            <person name="Wang A."/>
            <person name="Fan W."/>
        </authorList>
    </citation>
    <scope>NUCLEOTIDE SEQUENCE</scope>
    <source>
        <strain evidence="2">WSJ</strain>
        <tissue evidence="2">Leaf</tissue>
    </source>
</reference>
<dbReference type="Proteomes" id="UP001229421">
    <property type="component" value="Unassembled WGS sequence"/>
</dbReference>
<proteinExistence type="predicted"/>
<protein>
    <submittedName>
        <fullName evidence="2">Uncharacterized protein</fullName>
    </submittedName>
</protein>